<dbReference type="Proteomes" id="UP000095598">
    <property type="component" value="Unassembled WGS sequence"/>
</dbReference>
<name>A0A173R361_ANAHA</name>
<accession>A0A173R361</accession>
<feature type="domain" description="Cyclic nucleotide-binding" evidence="1">
    <location>
        <begin position="21"/>
        <end position="121"/>
    </location>
</feature>
<reference evidence="2 3" key="1">
    <citation type="submission" date="2015-09" db="EMBL/GenBank/DDBJ databases">
        <authorList>
            <consortium name="Pathogen Informatics"/>
        </authorList>
    </citation>
    <scope>NUCLEOTIDE SEQUENCE [LARGE SCALE GENOMIC DNA]</scope>
    <source>
        <strain evidence="2 3">2789STDY5608868</strain>
    </source>
</reference>
<dbReference type="InterPro" id="IPR000595">
    <property type="entry name" value="cNMP-bd_dom"/>
</dbReference>
<evidence type="ECO:0000313" key="3">
    <source>
        <dbReference type="Proteomes" id="UP000095598"/>
    </source>
</evidence>
<sequence>METKQQFWEEINKVKGSKRDYLNKLFQYVSEAVIRAAVHKNVKKDEFIIRAGEPCDTVYIILKGDVAGVDYQKLGKVYYFMDFAKMYIVGDFEIFSEDTNYNVSICESKDSELLAIPASIY</sequence>
<evidence type="ECO:0000259" key="1">
    <source>
        <dbReference type="PROSITE" id="PS50042"/>
    </source>
</evidence>
<dbReference type="SUPFAM" id="SSF51206">
    <property type="entry name" value="cAMP-binding domain-like"/>
    <property type="match status" value="1"/>
</dbReference>
<dbReference type="InterPro" id="IPR018490">
    <property type="entry name" value="cNMP-bd_dom_sf"/>
</dbReference>
<dbReference type="Pfam" id="PF00027">
    <property type="entry name" value="cNMP_binding"/>
    <property type="match status" value="1"/>
</dbReference>
<gene>
    <name evidence="2" type="ORF">ERS852425_00214</name>
</gene>
<dbReference type="AlphaFoldDB" id="A0A173R361"/>
<dbReference type="PROSITE" id="PS50042">
    <property type="entry name" value="CNMP_BINDING_3"/>
    <property type="match status" value="1"/>
</dbReference>
<dbReference type="InterPro" id="IPR018488">
    <property type="entry name" value="cNMP-bd_CS"/>
</dbReference>
<organism evidence="2 3">
    <name type="scientific">Anaerostipes hadrus</name>
    <dbReference type="NCBI Taxonomy" id="649756"/>
    <lineage>
        <taxon>Bacteria</taxon>
        <taxon>Bacillati</taxon>
        <taxon>Bacillota</taxon>
        <taxon>Clostridia</taxon>
        <taxon>Lachnospirales</taxon>
        <taxon>Lachnospiraceae</taxon>
        <taxon>Anaerostipes</taxon>
    </lineage>
</organism>
<evidence type="ECO:0000313" key="2">
    <source>
        <dbReference type="EMBL" id="CUM72019.1"/>
    </source>
</evidence>
<dbReference type="RefSeq" id="WP_242855467.1">
    <property type="nucleotide sequence ID" value="NZ_CYXT01000001.1"/>
</dbReference>
<dbReference type="EMBL" id="CYXT01000001">
    <property type="protein sequence ID" value="CUM72019.1"/>
    <property type="molecule type" value="Genomic_DNA"/>
</dbReference>
<dbReference type="PROSITE" id="PS00888">
    <property type="entry name" value="CNMP_BINDING_1"/>
    <property type="match status" value="1"/>
</dbReference>
<proteinExistence type="predicted"/>
<dbReference type="Gene3D" id="2.60.120.10">
    <property type="entry name" value="Jelly Rolls"/>
    <property type="match status" value="1"/>
</dbReference>
<protein>
    <submittedName>
        <fullName evidence="2">Cyclic nucleotide-binding domain</fullName>
    </submittedName>
</protein>
<dbReference type="InterPro" id="IPR014710">
    <property type="entry name" value="RmlC-like_jellyroll"/>
</dbReference>